<proteinExistence type="predicted"/>
<keyword evidence="2" id="KW-1185">Reference proteome</keyword>
<organism evidence="1 2">
    <name type="scientific">Diatrype stigma</name>
    <dbReference type="NCBI Taxonomy" id="117547"/>
    <lineage>
        <taxon>Eukaryota</taxon>
        <taxon>Fungi</taxon>
        <taxon>Dikarya</taxon>
        <taxon>Ascomycota</taxon>
        <taxon>Pezizomycotina</taxon>
        <taxon>Sordariomycetes</taxon>
        <taxon>Xylariomycetidae</taxon>
        <taxon>Xylariales</taxon>
        <taxon>Diatrypaceae</taxon>
        <taxon>Diatrype</taxon>
    </lineage>
</organism>
<dbReference type="PANTHER" id="PTHR37017:SF11">
    <property type="entry name" value="ESTERASE_LIPASE_THIOESTERASE DOMAIN-CONTAINING PROTEIN"/>
    <property type="match status" value="1"/>
</dbReference>
<dbReference type="InterPro" id="IPR029058">
    <property type="entry name" value="AB_hydrolase_fold"/>
</dbReference>
<dbReference type="EMBL" id="JAKJXP020000020">
    <property type="protein sequence ID" value="KAK7754467.1"/>
    <property type="molecule type" value="Genomic_DNA"/>
</dbReference>
<protein>
    <submittedName>
        <fullName evidence="1">Uncharacterized protein</fullName>
    </submittedName>
</protein>
<accession>A0AAN9UW91</accession>
<dbReference type="PANTHER" id="PTHR37017">
    <property type="entry name" value="AB HYDROLASE-1 DOMAIN-CONTAINING PROTEIN-RELATED"/>
    <property type="match status" value="1"/>
</dbReference>
<dbReference type="Gene3D" id="3.40.50.1820">
    <property type="entry name" value="alpha/beta hydrolase"/>
    <property type="match status" value="1"/>
</dbReference>
<dbReference type="AlphaFoldDB" id="A0AAN9UW91"/>
<evidence type="ECO:0000313" key="2">
    <source>
        <dbReference type="Proteomes" id="UP001320420"/>
    </source>
</evidence>
<evidence type="ECO:0000313" key="1">
    <source>
        <dbReference type="EMBL" id="KAK7754467.1"/>
    </source>
</evidence>
<comment type="caution">
    <text evidence="1">The sequence shown here is derived from an EMBL/GenBank/DDBJ whole genome shotgun (WGS) entry which is preliminary data.</text>
</comment>
<dbReference type="InterPro" id="IPR052897">
    <property type="entry name" value="Sec-Metab_Biosynth_Hydrolase"/>
</dbReference>
<reference evidence="1 2" key="1">
    <citation type="submission" date="2024-02" db="EMBL/GenBank/DDBJ databases">
        <title>De novo assembly and annotation of 12 fungi associated with fruit tree decline syndrome in Ontario, Canada.</title>
        <authorList>
            <person name="Sulman M."/>
            <person name="Ellouze W."/>
            <person name="Ilyukhin E."/>
        </authorList>
    </citation>
    <scope>NUCLEOTIDE SEQUENCE [LARGE SCALE GENOMIC DNA]</scope>
    <source>
        <strain evidence="1 2">M11/M66-122</strain>
    </source>
</reference>
<dbReference type="SUPFAM" id="SSF53474">
    <property type="entry name" value="alpha/beta-Hydrolases"/>
    <property type="match status" value="1"/>
</dbReference>
<gene>
    <name evidence="1" type="ORF">SLS62_003487</name>
</gene>
<dbReference type="Proteomes" id="UP001320420">
    <property type="component" value="Unassembled WGS sequence"/>
</dbReference>
<name>A0AAN9UW91_9PEZI</name>
<sequence length="116" mass="13014">MAGDYLTLDPVLNAPNSFSDLPEDEALYWAKRLSCHSAASYKEKFTYPGYNDVEMHYIVCEDDKVIPAEYQYQMIETAKKSSGKDVVLHKIKSGHIPVISQPDTVAKILKGVVESM</sequence>